<dbReference type="GO" id="GO:0003677">
    <property type="term" value="F:DNA binding"/>
    <property type="evidence" value="ECO:0007669"/>
    <property type="project" value="UniProtKB-KW"/>
</dbReference>
<dbReference type="InterPro" id="IPR011990">
    <property type="entry name" value="TPR-like_helical_dom_sf"/>
</dbReference>
<dbReference type="GO" id="GO:0006355">
    <property type="term" value="P:regulation of DNA-templated transcription"/>
    <property type="evidence" value="ECO:0007669"/>
    <property type="project" value="InterPro"/>
</dbReference>
<dbReference type="STRING" id="663278.Ethha_2369"/>
<dbReference type="SUPFAM" id="SSF52540">
    <property type="entry name" value="P-loop containing nucleoside triphosphate hydrolases"/>
    <property type="match status" value="1"/>
</dbReference>
<evidence type="ECO:0000259" key="4">
    <source>
        <dbReference type="PROSITE" id="PS50043"/>
    </source>
</evidence>
<dbReference type="SMART" id="SM00421">
    <property type="entry name" value="HTH_LUXR"/>
    <property type="match status" value="1"/>
</dbReference>
<evidence type="ECO:0000313" key="5">
    <source>
        <dbReference type="EMBL" id="ADU27870.1"/>
    </source>
</evidence>
<evidence type="ECO:0000313" key="6">
    <source>
        <dbReference type="Proteomes" id="UP000001551"/>
    </source>
</evidence>
<dbReference type="AlphaFoldDB" id="E6U557"/>
<sequence>MNETNAIIKPALKEIFLAGWERCRVILFSAPCGCGKTTAAQALLAGHTVCTLGAEDALSSLQKPPKGCDAVLVDDLQYFSGQECRQALCDLIRARHDLHFVLLTRGYIPGWLMPFQFTGTLLVIDAPMLLFDRETARQMLEARGHSVSAGEMADIQRDIKGYPIGMDILCRKLGQDTPYGETVLSAVKWELFFYYDEAVYRQFEMPLRRLLVSLAPFEGVHLELVKIVSGDSNVGELLGKLQRDTSMLLFDRLETWHFWPIFREFLMWKLHQVMDETEQRALYSRAALYYELHGETSQALDYYTRAGEKHKVSELLEKNAERHPGLGHYHEMVRYYFALPKEGILRSPTLMCGMSMMTSLCLDYEASEEWYQALKSYAAGLVKNDPEYKSVRSKLAYLDIALPQRGSKGLVEIIKNIFRVMSDKQIALPAFSVTSMLPSIMNGGKDFCEWSKKDDLLYATMRKPLETVLGPDGVGLADCGICESKFEKGLDVSKRLLTLMSRLGEIQVKGTPDIEFAVVGLLARVQVSQGKARAALESIANLRAKSLATKQKRFLPNIDAMLCRLHLWLGDTAAAEKWLHKKAPRDNVRLWAMWRYQYFTRVMVQLTTGEYDDALLVLARLRPYCKHCGRVMDAIYIRLLTALCHFRMGDGAWKTEFCEVLDTCRGYSFIWPVAQYGAAILPLLNDCSWACDMEYLHRLTAAVRAQAVLYPRFLKPLPAPSEPLSAAETQVLRLLCENLSNQEIGEILDIKLATVKTHVSHILQKLGVSRRSEAKDAAEKLHLI</sequence>
<dbReference type="PANTHER" id="PTHR44688">
    <property type="entry name" value="DNA-BINDING TRANSCRIPTIONAL ACTIVATOR DEVR_DOSR"/>
    <property type="match status" value="1"/>
</dbReference>
<proteinExistence type="predicted"/>
<keyword evidence="3" id="KW-0804">Transcription</keyword>
<evidence type="ECO:0000256" key="3">
    <source>
        <dbReference type="ARBA" id="ARBA00023163"/>
    </source>
</evidence>
<dbReference type="CDD" id="cd06170">
    <property type="entry name" value="LuxR_C_like"/>
    <property type="match status" value="1"/>
</dbReference>
<feature type="domain" description="HTH luxR-type" evidence="4">
    <location>
        <begin position="717"/>
        <end position="782"/>
    </location>
</feature>
<dbReference type="EMBL" id="CP002400">
    <property type="protein sequence ID" value="ADU27870.1"/>
    <property type="molecule type" value="Genomic_DNA"/>
</dbReference>
<dbReference type="InterPro" id="IPR041617">
    <property type="entry name" value="TPR_MalT"/>
</dbReference>
<dbReference type="Gene3D" id="3.40.50.300">
    <property type="entry name" value="P-loop containing nucleotide triphosphate hydrolases"/>
    <property type="match status" value="1"/>
</dbReference>
<name>E6U557_ETHHY</name>
<dbReference type="InterPro" id="IPR000792">
    <property type="entry name" value="Tscrpt_reg_LuxR_C"/>
</dbReference>
<keyword evidence="2" id="KW-0238">DNA-binding</keyword>
<dbReference type="Gene3D" id="1.25.40.10">
    <property type="entry name" value="Tetratricopeptide repeat domain"/>
    <property type="match status" value="1"/>
</dbReference>
<dbReference type="HOGENOM" id="CLU_356342_0_0_9"/>
<dbReference type="InterPro" id="IPR027417">
    <property type="entry name" value="P-loop_NTPase"/>
</dbReference>
<dbReference type="InterPro" id="IPR036388">
    <property type="entry name" value="WH-like_DNA-bd_sf"/>
</dbReference>
<dbReference type="InterPro" id="IPR016032">
    <property type="entry name" value="Sig_transdc_resp-reg_C-effctor"/>
</dbReference>
<keyword evidence="1" id="KW-0805">Transcription regulation</keyword>
<organism evidence="5 6">
    <name type="scientific">Ethanoligenens harbinense (strain DSM 18485 / JCM 12961 / CGMCC 1.5033 / YUAN-3)</name>
    <dbReference type="NCBI Taxonomy" id="663278"/>
    <lineage>
        <taxon>Bacteria</taxon>
        <taxon>Bacillati</taxon>
        <taxon>Bacillota</taxon>
        <taxon>Clostridia</taxon>
        <taxon>Eubacteriales</taxon>
        <taxon>Oscillospiraceae</taxon>
        <taxon>Ethanoligenens</taxon>
    </lineage>
</organism>
<dbReference type="RefSeq" id="WP_013486216.1">
    <property type="nucleotide sequence ID" value="NC_014828.1"/>
</dbReference>
<dbReference type="Proteomes" id="UP000001551">
    <property type="component" value="Chromosome"/>
</dbReference>
<evidence type="ECO:0000256" key="2">
    <source>
        <dbReference type="ARBA" id="ARBA00023125"/>
    </source>
</evidence>
<dbReference type="Pfam" id="PF00196">
    <property type="entry name" value="GerE"/>
    <property type="match status" value="1"/>
</dbReference>
<gene>
    <name evidence="5" type="ordered locus">Ethha_2369</name>
</gene>
<dbReference type="KEGG" id="eha:Ethha_2369"/>
<dbReference type="PRINTS" id="PR00038">
    <property type="entry name" value="HTHLUXR"/>
</dbReference>
<dbReference type="PROSITE" id="PS50043">
    <property type="entry name" value="HTH_LUXR_2"/>
    <property type="match status" value="1"/>
</dbReference>
<keyword evidence="6" id="KW-1185">Reference proteome</keyword>
<dbReference type="PANTHER" id="PTHR44688:SF16">
    <property type="entry name" value="DNA-BINDING TRANSCRIPTIONAL ACTIVATOR DEVR_DOSR"/>
    <property type="match status" value="1"/>
</dbReference>
<dbReference type="Pfam" id="PF17874">
    <property type="entry name" value="TPR_MalT"/>
    <property type="match status" value="1"/>
</dbReference>
<dbReference type="SUPFAM" id="SSF46894">
    <property type="entry name" value="C-terminal effector domain of the bipartite response regulators"/>
    <property type="match status" value="1"/>
</dbReference>
<protein>
    <submittedName>
        <fullName evidence="5">ATP-dependent transcriptional regulator, MalT-like, LuxR family</fullName>
    </submittedName>
</protein>
<dbReference type="eggNOG" id="COG2909">
    <property type="taxonomic scope" value="Bacteria"/>
</dbReference>
<evidence type="ECO:0000256" key="1">
    <source>
        <dbReference type="ARBA" id="ARBA00023015"/>
    </source>
</evidence>
<reference evidence="5 6" key="1">
    <citation type="submission" date="2010-12" db="EMBL/GenBank/DDBJ databases">
        <title>Complete sequence of Ethanoligenens harbinense YUAN-3.</title>
        <authorList>
            <person name="Lucas S."/>
            <person name="Copeland A."/>
            <person name="Lapidus A."/>
            <person name="Cheng J.-F."/>
            <person name="Bruce D."/>
            <person name="Goodwin L."/>
            <person name="Pitluck S."/>
            <person name="Chertkov O."/>
            <person name="Misra M."/>
            <person name="Detter J.C."/>
            <person name="Han C."/>
            <person name="Tapia R."/>
            <person name="Land M."/>
            <person name="Hauser L."/>
            <person name="Jeffries C."/>
            <person name="Kyrpides N."/>
            <person name="Ivanova N."/>
            <person name="Mikhailova N."/>
            <person name="Wang A."/>
            <person name="Mouttaki H."/>
            <person name="He Z."/>
            <person name="Zhou J."/>
            <person name="Hemme C.L."/>
            <person name="Woyke T."/>
        </authorList>
    </citation>
    <scope>NUCLEOTIDE SEQUENCE [LARGE SCALE GENOMIC DNA]</scope>
    <source>
        <strain evidence="6">DSM 18485 / JCM 12961 / CGMCC 1.5033 / YUAN-3</strain>
    </source>
</reference>
<accession>E6U557</accession>
<dbReference type="Gene3D" id="1.10.10.10">
    <property type="entry name" value="Winged helix-like DNA-binding domain superfamily/Winged helix DNA-binding domain"/>
    <property type="match status" value="1"/>
</dbReference>